<name>A0A177CTK5_9PLEO</name>
<dbReference type="InParanoid" id="A0A177CTK5"/>
<dbReference type="Proteomes" id="UP000077069">
    <property type="component" value="Unassembled WGS sequence"/>
</dbReference>
<gene>
    <name evidence="1" type="ORF">CC84DRAFT_1173193</name>
</gene>
<sequence length="335" mass="37388">MSDTNANFGATHDEPSVVMDIDPPDMTTHQPEAIHNQSEGFAPNVADNVMGTPLPDVAANASTTEVHGLVPVSDETTEPVVLPQDTEWIEDHAYQVVTVRAKHDPCLDKAKALAVVLLEHYYPADQGYRVEHAAFPLVQFGGWRTWIYPEDCYTATKRKSDNMKAGVKKNAEPVYETWAGNILADKFHRIFPEHIAGYVALNEVQYEDGSTGWAQHTYLAIMMDDLDTGYAILMLGPRFEFYDYHAKPAWEEKPWEHYLGPNPEDADYDPDLAAEDETSFFSHLGGGDVDSDAWIVDIRSKKPAETLAAVDKLFKSVVGRDVEYRDGYALPGPKI</sequence>
<organism evidence="1 2">
    <name type="scientific">Paraphaeosphaeria sporulosa</name>
    <dbReference type="NCBI Taxonomy" id="1460663"/>
    <lineage>
        <taxon>Eukaryota</taxon>
        <taxon>Fungi</taxon>
        <taxon>Dikarya</taxon>
        <taxon>Ascomycota</taxon>
        <taxon>Pezizomycotina</taxon>
        <taxon>Dothideomycetes</taxon>
        <taxon>Pleosporomycetidae</taxon>
        <taxon>Pleosporales</taxon>
        <taxon>Massarineae</taxon>
        <taxon>Didymosphaeriaceae</taxon>
        <taxon>Paraphaeosphaeria</taxon>
    </lineage>
</organism>
<dbReference type="AlphaFoldDB" id="A0A177CTK5"/>
<protein>
    <submittedName>
        <fullName evidence="1">Uncharacterized protein</fullName>
    </submittedName>
</protein>
<keyword evidence="2" id="KW-1185">Reference proteome</keyword>
<accession>A0A177CTK5</accession>
<reference evidence="1 2" key="1">
    <citation type="submission" date="2016-05" db="EMBL/GenBank/DDBJ databases">
        <title>Comparative analysis of secretome profiles of manganese(II)-oxidizing ascomycete fungi.</title>
        <authorList>
            <consortium name="DOE Joint Genome Institute"/>
            <person name="Zeiner C.A."/>
            <person name="Purvine S.O."/>
            <person name="Zink E.M."/>
            <person name="Wu S."/>
            <person name="Pasa-Tolic L."/>
            <person name="Chaput D.L."/>
            <person name="Haridas S."/>
            <person name="Grigoriev I.V."/>
            <person name="Santelli C.M."/>
            <person name="Hansel C.M."/>
        </authorList>
    </citation>
    <scope>NUCLEOTIDE SEQUENCE [LARGE SCALE GENOMIC DNA]</scope>
    <source>
        <strain evidence="1 2">AP3s5-JAC2a</strain>
    </source>
</reference>
<proteinExistence type="predicted"/>
<evidence type="ECO:0000313" key="2">
    <source>
        <dbReference type="Proteomes" id="UP000077069"/>
    </source>
</evidence>
<dbReference type="OrthoDB" id="3797007at2759"/>
<evidence type="ECO:0000313" key="1">
    <source>
        <dbReference type="EMBL" id="OAG10864.1"/>
    </source>
</evidence>
<dbReference type="GeneID" id="28763500"/>
<dbReference type="EMBL" id="KV441549">
    <property type="protein sequence ID" value="OAG10864.1"/>
    <property type="molecule type" value="Genomic_DNA"/>
</dbReference>
<dbReference type="RefSeq" id="XP_018041229.1">
    <property type="nucleotide sequence ID" value="XM_018180014.1"/>
</dbReference>